<gene>
    <name evidence="1" type="ORF">DP939_09910</name>
</gene>
<evidence type="ECO:0000313" key="1">
    <source>
        <dbReference type="EMBL" id="RBQ20127.1"/>
    </source>
</evidence>
<dbReference type="RefSeq" id="WP_113980330.1">
    <property type="nucleotide sequence ID" value="NZ_QMEY01000003.1"/>
</dbReference>
<dbReference type="EMBL" id="QMEY01000003">
    <property type="protein sequence ID" value="RBQ20127.1"/>
    <property type="molecule type" value="Genomic_DNA"/>
</dbReference>
<protein>
    <submittedName>
        <fullName evidence="1">Uncharacterized protein</fullName>
    </submittedName>
</protein>
<reference evidence="1 2" key="1">
    <citation type="submission" date="2018-06" db="EMBL/GenBank/DDBJ databases">
        <title>Sphaerisporangium craniellae sp. nov., isolated from a marine sponge in the South China Sea.</title>
        <authorList>
            <person name="Li L."/>
        </authorList>
    </citation>
    <scope>NUCLEOTIDE SEQUENCE [LARGE SCALE GENOMIC DNA]</scope>
    <source>
        <strain evidence="1 2">LHW63015</strain>
    </source>
</reference>
<dbReference type="Proteomes" id="UP000253303">
    <property type="component" value="Unassembled WGS sequence"/>
</dbReference>
<evidence type="ECO:0000313" key="2">
    <source>
        <dbReference type="Proteomes" id="UP000253303"/>
    </source>
</evidence>
<proteinExistence type="predicted"/>
<dbReference type="AlphaFoldDB" id="A0A366M273"/>
<accession>A0A366M273</accession>
<dbReference type="OrthoDB" id="3576661at2"/>
<organism evidence="1 2">
    <name type="scientific">Spongiactinospora rosea</name>
    <dbReference type="NCBI Taxonomy" id="2248750"/>
    <lineage>
        <taxon>Bacteria</taxon>
        <taxon>Bacillati</taxon>
        <taxon>Actinomycetota</taxon>
        <taxon>Actinomycetes</taxon>
        <taxon>Streptosporangiales</taxon>
        <taxon>Streptosporangiaceae</taxon>
        <taxon>Spongiactinospora</taxon>
    </lineage>
</organism>
<name>A0A366M273_9ACTN</name>
<keyword evidence="2" id="KW-1185">Reference proteome</keyword>
<sequence>MAGRSRVGLRVVTSMGDVARLVVVHDAGCGGCSVIAGRLAAVLAVPVVVRSCRDPGLAAEYPVPPRAGCGAPLAVAVDGNGRMRVWRGLALPLRMAGLVAPGRRGAAVRLALHALGQHLRRKVR</sequence>
<comment type="caution">
    <text evidence="1">The sequence shown here is derived from an EMBL/GenBank/DDBJ whole genome shotgun (WGS) entry which is preliminary data.</text>
</comment>